<evidence type="ECO:0000256" key="3">
    <source>
        <dbReference type="ARBA" id="ARBA00038502"/>
    </source>
</evidence>
<dbReference type="CDD" id="cd04301">
    <property type="entry name" value="NAT_SF"/>
    <property type="match status" value="1"/>
</dbReference>
<keyword evidence="1" id="KW-0808">Transferase</keyword>
<dbReference type="InterPro" id="IPR016181">
    <property type="entry name" value="Acyl_CoA_acyltransferase"/>
</dbReference>
<name>A0A1F4WGQ7_UNCKA</name>
<organism evidence="5 6">
    <name type="scientific">candidate division WWE3 bacterium RIFOXYC1_FULL_39_7</name>
    <dbReference type="NCBI Taxonomy" id="1802643"/>
    <lineage>
        <taxon>Bacteria</taxon>
        <taxon>Katanobacteria</taxon>
    </lineage>
</organism>
<comment type="similarity">
    <text evidence="3">Belongs to the acetyltransferase family. RimJ subfamily.</text>
</comment>
<dbReference type="EMBL" id="MEWA01000037">
    <property type="protein sequence ID" value="OGC68624.1"/>
    <property type="molecule type" value="Genomic_DNA"/>
</dbReference>
<evidence type="ECO:0000256" key="2">
    <source>
        <dbReference type="ARBA" id="ARBA00023315"/>
    </source>
</evidence>
<feature type="domain" description="N-acetyltransferase" evidence="4">
    <location>
        <begin position="3"/>
        <end position="170"/>
    </location>
</feature>
<dbReference type="PROSITE" id="PS51186">
    <property type="entry name" value="GNAT"/>
    <property type="match status" value="1"/>
</dbReference>
<proteinExistence type="inferred from homology"/>
<keyword evidence="2" id="KW-0012">Acyltransferase</keyword>
<dbReference type="AlphaFoldDB" id="A0A1F4WGQ7"/>
<dbReference type="InterPro" id="IPR051531">
    <property type="entry name" value="N-acetyltransferase"/>
</dbReference>
<evidence type="ECO:0000256" key="1">
    <source>
        <dbReference type="ARBA" id="ARBA00022679"/>
    </source>
</evidence>
<dbReference type="SUPFAM" id="SSF55729">
    <property type="entry name" value="Acyl-CoA N-acyltransferases (Nat)"/>
    <property type="match status" value="1"/>
</dbReference>
<dbReference type="Proteomes" id="UP000179113">
    <property type="component" value="Unassembled WGS sequence"/>
</dbReference>
<dbReference type="PANTHER" id="PTHR43792:SF8">
    <property type="entry name" value="[RIBOSOMAL PROTEIN US5]-ALANINE N-ACETYLTRANSFERASE"/>
    <property type="match status" value="1"/>
</dbReference>
<evidence type="ECO:0000259" key="4">
    <source>
        <dbReference type="PROSITE" id="PS51186"/>
    </source>
</evidence>
<dbReference type="InterPro" id="IPR000182">
    <property type="entry name" value="GNAT_dom"/>
</dbReference>
<evidence type="ECO:0000313" key="6">
    <source>
        <dbReference type="Proteomes" id="UP000179113"/>
    </source>
</evidence>
<evidence type="ECO:0000313" key="5">
    <source>
        <dbReference type="EMBL" id="OGC68624.1"/>
    </source>
</evidence>
<gene>
    <name evidence="5" type="ORF">A2415_01750</name>
</gene>
<dbReference type="GO" id="GO:0016747">
    <property type="term" value="F:acyltransferase activity, transferring groups other than amino-acyl groups"/>
    <property type="evidence" value="ECO:0007669"/>
    <property type="project" value="InterPro"/>
</dbReference>
<protein>
    <recommendedName>
        <fullName evidence="4">N-acetyltransferase domain-containing protein</fullName>
    </recommendedName>
</protein>
<dbReference type="PANTHER" id="PTHR43792">
    <property type="entry name" value="GNAT FAMILY, PUTATIVE (AFU_ORTHOLOGUE AFUA_3G00765)-RELATED-RELATED"/>
    <property type="match status" value="1"/>
</dbReference>
<dbReference type="Pfam" id="PF00583">
    <property type="entry name" value="Acetyltransf_1"/>
    <property type="match status" value="1"/>
</dbReference>
<comment type="caution">
    <text evidence="5">The sequence shown here is derived from an EMBL/GenBank/DDBJ whole genome shotgun (WGS) entry which is preliminary data.</text>
</comment>
<dbReference type="Gene3D" id="3.40.630.30">
    <property type="match status" value="1"/>
</dbReference>
<reference evidence="5 6" key="1">
    <citation type="journal article" date="2016" name="Nat. Commun.">
        <title>Thousands of microbial genomes shed light on interconnected biogeochemical processes in an aquifer system.</title>
        <authorList>
            <person name="Anantharaman K."/>
            <person name="Brown C.T."/>
            <person name="Hug L.A."/>
            <person name="Sharon I."/>
            <person name="Castelle C.J."/>
            <person name="Probst A.J."/>
            <person name="Thomas B.C."/>
            <person name="Singh A."/>
            <person name="Wilkins M.J."/>
            <person name="Karaoz U."/>
            <person name="Brodie E.L."/>
            <person name="Williams K.H."/>
            <person name="Hubbard S.S."/>
            <person name="Banfield J.F."/>
        </authorList>
    </citation>
    <scope>NUCLEOTIDE SEQUENCE [LARGE SCALE GENOMIC DNA]</scope>
</reference>
<accession>A0A1F4WGQ7</accession>
<sequence>MNISIRKAAPGDGFAIMDCMNESCDNNCKECINRYACNNKFFLIANPELIDTKLAMKNGSTLIALDGKKVAGLCIYITHKFSKTQHRAECGWFVRKSYMNKGIATMLVEALIKDAKKRKLKRLDAESSVNNMASLRVAEKLGFKIEGKKEKGLLLDNGKYEDVYILGKLL</sequence>